<dbReference type="PANTHER" id="PTHR23419:SF8">
    <property type="entry name" value="FI09726P"/>
    <property type="match status" value="1"/>
</dbReference>
<protein>
    <submittedName>
        <fullName evidence="2">Divalent-cation tolerance protein CutA</fullName>
    </submittedName>
</protein>
<dbReference type="GO" id="GO:0005507">
    <property type="term" value="F:copper ion binding"/>
    <property type="evidence" value="ECO:0007669"/>
    <property type="project" value="TreeGrafter"/>
</dbReference>
<dbReference type="InterPro" id="IPR015867">
    <property type="entry name" value="N-reg_PII/ATP_PRibTrfase_C"/>
</dbReference>
<sequence>MVPLKLVLTTEGSAEAADTLARHLLRRRLVACASLVPCVSLYHWKGELRRDQEVQLQLKTTAEGLAALLAAITELHGYDLPALEVLDVDAAAAFGAWVVAESQPASS</sequence>
<organism evidence="2 3">
    <name type="scientific">Aphanocapsa feldmannii 277cV</name>
    <dbReference type="NCBI Taxonomy" id="2507553"/>
    <lineage>
        <taxon>Bacteria</taxon>
        <taxon>Bacillati</taxon>
        <taxon>Cyanobacteriota</taxon>
        <taxon>Cyanophyceae</taxon>
        <taxon>Oscillatoriophycideae</taxon>
        <taxon>Chroococcales</taxon>
        <taxon>Microcystaceae</taxon>
        <taxon>Aphanocapsa</taxon>
    </lineage>
</organism>
<dbReference type="GO" id="GO:0010038">
    <property type="term" value="P:response to metal ion"/>
    <property type="evidence" value="ECO:0007669"/>
    <property type="project" value="InterPro"/>
</dbReference>
<dbReference type="EMBL" id="SRMO01000065">
    <property type="protein sequence ID" value="TGG92195.1"/>
    <property type="molecule type" value="Genomic_DNA"/>
</dbReference>
<dbReference type="AlphaFoldDB" id="A0A524RN17"/>
<dbReference type="InterPro" id="IPR011322">
    <property type="entry name" value="N-reg_PII-like_a/b"/>
</dbReference>
<name>A0A524RN17_9CHRO</name>
<dbReference type="Pfam" id="PF03091">
    <property type="entry name" value="CutA1"/>
    <property type="match status" value="1"/>
</dbReference>
<comment type="similarity">
    <text evidence="1">Belongs to the CutA family.</text>
</comment>
<dbReference type="InterPro" id="IPR004323">
    <property type="entry name" value="Ion_tolerance_CutA"/>
</dbReference>
<evidence type="ECO:0000256" key="1">
    <source>
        <dbReference type="ARBA" id="ARBA00010169"/>
    </source>
</evidence>
<gene>
    <name evidence="2" type="ORF">ERJ67_05880</name>
</gene>
<dbReference type="Gene3D" id="3.30.70.120">
    <property type="match status" value="1"/>
</dbReference>
<accession>A0A524RN17</accession>
<dbReference type="SUPFAM" id="SSF54913">
    <property type="entry name" value="GlnB-like"/>
    <property type="match status" value="1"/>
</dbReference>
<reference evidence="2 3" key="1">
    <citation type="journal article" date="2019" name="mSystems">
        <title>Life at home and on the roam: Genomic adaptions reflect the dual lifestyle of an intracellular, facultative symbiont.</title>
        <authorList>
            <person name="Burgsdorf I."/>
        </authorList>
    </citation>
    <scope>NUCLEOTIDE SEQUENCE [LARGE SCALE GENOMIC DNA]</scope>
    <source>
        <strain evidence="2">277cV</strain>
    </source>
</reference>
<dbReference type="PANTHER" id="PTHR23419">
    <property type="entry name" value="DIVALENT CATION TOLERANCE CUTA-RELATED"/>
    <property type="match status" value="1"/>
</dbReference>
<evidence type="ECO:0000313" key="3">
    <source>
        <dbReference type="Proteomes" id="UP000317990"/>
    </source>
</evidence>
<comment type="caution">
    <text evidence="2">The sequence shown here is derived from an EMBL/GenBank/DDBJ whole genome shotgun (WGS) entry which is preliminary data.</text>
</comment>
<proteinExistence type="inferred from homology"/>
<evidence type="ECO:0000313" key="2">
    <source>
        <dbReference type="EMBL" id="TGG92195.1"/>
    </source>
</evidence>
<dbReference type="Proteomes" id="UP000317990">
    <property type="component" value="Unassembled WGS sequence"/>
</dbReference>